<feature type="region of interest" description="Disordered" evidence="2">
    <location>
        <begin position="717"/>
        <end position="784"/>
    </location>
</feature>
<proteinExistence type="predicted"/>
<gene>
    <name evidence="4" type="ORF">LUZ61_003708</name>
</gene>
<sequence length="821" mass="95006">MLQSCNCLELVWSGEGSANLLSSIQRIEQFSKMSGSGADLHLSWDIHQWSQDQTVGGDGSDSDLDDYEYEELSDHDVAEEFPNETPLQTVFPPPRAGMEFPSVDAAHMYYAQYAYDQGFGITKNGGSSKDGRQRVIVLCSKGNRPKISCKKAIPEKNRKVEKELCLARINLNLDQAKNVWRITSFTEKHNHTLCPEHSHRIRSFRQIQEWAKKQLEMNDRAGVSLISNINAVTEMGGGPLHCGFSERDGRNLVARMRRGKFMKGDAEAMMQFFRESKQKDPKFYYSCRFDADNRLDVVFWADSTCQSWYEFFGDVVTFDATYIVNKFDLPVAPIVGVNHHGQSIIFGCAMMTHESADTYMWIISSWLECMGGKAPQTIITDQSYAMTNAIAEKLPHSRHRHCIWHITDKLANKIGNITDKEKAQTDILGVIYESKTESEFESEWASTISRYSLQNNVWLADMFDMRSMWVPVYLNNHFWAGMRSTQRSESINSFLDRFVNSKTTLRNFVRCFDLALQRLRRRESDENYDCLRGKSRLISQWNPIEKQFCEAYTNNMFIKFQHQIKALIDTKFTSRERLGNVTVYNIDDGEREFKVEFNCQDQTYSCECHLFETNGLVCTHALLVYKQEDVSQVPDKYIMDRWCKNFKRNYLNERAIAVSIRERRETHNNLNLMLYPVYQKLIDYAALDEETQQCVVDGLNGLLLSIAKFSERTQSVGQNSSAITADGGSASHSGNGCVNEDTPVKDPLRRRKRGRNPEKRKKSNLEIKREQTKRKRIKSQQSGLKKKFQCREGMIETFETLLRVQFRRILFHFLNSRFNTF</sequence>
<feature type="compositionally biased region" description="Basic residues" evidence="2">
    <location>
        <begin position="748"/>
        <end position="762"/>
    </location>
</feature>
<evidence type="ECO:0000313" key="5">
    <source>
        <dbReference type="Proteomes" id="UP001210211"/>
    </source>
</evidence>
<dbReference type="Proteomes" id="UP001210211">
    <property type="component" value="Unassembled WGS sequence"/>
</dbReference>
<evidence type="ECO:0000313" key="4">
    <source>
        <dbReference type="EMBL" id="KAJ3700003.1"/>
    </source>
</evidence>
<protein>
    <recommendedName>
        <fullName evidence="3">SWIM-type domain-containing protein</fullName>
    </recommendedName>
</protein>
<keyword evidence="5" id="KW-1185">Reference proteome</keyword>
<dbReference type="PANTHER" id="PTHR47718">
    <property type="entry name" value="OS01G0519700 PROTEIN"/>
    <property type="match status" value="1"/>
</dbReference>
<evidence type="ECO:0000256" key="2">
    <source>
        <dbReference type="SAM" id="MobiDB-lite"/>
    </source>
</evidence>
<comment type="caution">
    <text evidence="4">The sequence shown here is derived from an EMBL/GenBank/DDBJ whole genome shotgun (WGS) entry which is preliminary data.</text>
</comment>
<reference evidence="4 5" key="1">
    <citation type="journal article" date="2022" name="Cell">
        <title>Repeat-based holocentromeres influence genome architecture and karyotype evolution.</title>
        <authorList>
            <person name="Hofstatter P.G."/>
            <person name="Thangavel G."/>
            <person name="Lux T."/>
            <person name="Neumann P."/>
            <person name="Vondrak T."/>
            <person name="Novak P."/>
            <person name="Zhang M."/>
            <person name="Costa L."/>
            <person name="Castellani M."/>
            <person name="Scott A."/>
            <person name="Toegelov H."/>
            <person name="Fuchs J."/>
            <person name="Mata-Sucre Y."/>
            <person name="Dias Y."/>
            <person name="Vanzela A.L.L."/>
            <person name="Huettel B."/>
            <person name="Almeida C.C.S."/>
            <person name="Simkova H."/>
            <person name="Souza G."/>
            <person name="Pedrosa-Harand A."/>
            <person name="Macas J."/>
            <person name="Mayer K.F.X."/>
            <person name="Houben A."/>
            <person name="Marques A."/>
        </authorList>
    </citation>
    <scope>NUCLEOTIDE SEQUENCE [LARGE SCALE GENOMIC DNA]</scope>
    <source>
        <strain evidence="4">RhyTen1mFocal</strain>
    </source>
</reference>
<keyword evidence="1" id="KW-0862">Zinc</keyword>
<dbReference type="PANTHER" id="PTHR47718:SF13">
    <property type="entry name" value="OS09G0290500 PROTEIN"/>
    <property type="match status" value="1"/>
</dbReference>
<evidence type="ECO:0000259" key="3">
    <source>
        <dbReference type="PROSITE" id="PS50966"/>
    </source>
</evidence>
<dbReference type="InterPro" id="IPR004330">
    <property type="entry name" value="FAR1_DNA_bnd_dom"/>
</dbReference>
<feature type="domain" description="SWIM-type" evidence="3">
    <location>
        <begin position="593"/>
        <end position="629"/>
    </location>
</feature>
<organism evidence="4 5">
    <name type="scientific">Rhynchospora tenuis</name>
    <dbReference type="NCBI Taxonomy" id="198213"/>
    <lineage>
        <taxon>Eukaryota</taxon>
        <taxon>Viridiplantae</taxon>
        <taxon>Streptophyta</taxon>
        <taxon>Embryophyta</taxon>
        <taxon>Tracheophyta</taxon>
        <taxon>Spermatophyta</taxon>
        <taxon>Magnoliopsida</taxon>
        <taxon>Liliopsida</taxon>
        <taxon>Poales</taxon>
        <taxon>Cyperaceae</taxon>
        <taxon>Cyperoideae</taxon>
        <taxon>Rhynchosporeae</taxon>
        <taxon>Rhynchospora</taxon>
    </lineage>
</organism>
<accession>A0AAD6ESV7</accession>
<keyword evidence="1" id="KW-0479">Metal-binding</keyword>
<dbReference type="Pfam" id="PF03101">
    <property type="entry name" value="FAR1"/>
    <property type="match status" value="1"/>
</dbReference>
<dbReference type="GO" id="GO:0008270">
    <property type="term" value="F:zinc ion binding"/>
    <property type="evidence" value="ECO:0007669"/>
    <property type="project" value="UniProtKB-KW"/>
</dbReference>
<dbReference type="InterPro" id="IPR018289">
    <property type="entry name" value="MULE_transposase_dom"/>
</dbReference>
<dbReference type="AlphaFoldDB" id="A0AAD6ESV7"/>
<dbReference type="InterPro" id="IPR007527">
    <property type="entry name" value="Znf_SWIM"/>
</dbReference>
<dbReference type="EMBL" id="JAMRDG010000001">
    <property type="protein sequence ID" value="KAJ3700003.1"/>
    <property type="molecule type" value="Genomic_DNA"/>
</dbReference>
<dbReference type="Pfam" id="PF10551">
    <property type="entry name" value="MULE"/>
    <property type="match status" value="1"/>
</dbReference>
<evidence type="ECO:0000256" key="1">
    <source>
        <dbReference type="PROSITE-ProRule" id="PRU00325"/>
    </source>
</evidence>
<name>A0AAD6ESV7_9POAL</name>
<feature type="compositionally biased region" description="Basic residues" evidence="2">
    <location>
        <begin position="771"/>
        <end position="784"/>
    </location>
</feature>
<dbReference type="PROSITE" id="PS50966">
    <property type="entry name" value="ZF_SWIM"/>
    <property type="match status" value="1"/>
</dbReference>
<keyword evidence="1" id="KW-0863">Zinc-finger</keyword>